<name>A0A4W5MPR8_9TELE</name>
<sequence>MQTQPIYFDHLEADTRNITNGVPLPTKSCHQHLITSYLNEVQTLHPDTLPDGRVGLVVLHFLKHNAFGGSAQVGLLILLVMPSLLPAMITQFPGCTQTPALAWRKRRGKMDSMKY</sequence>
<dbReference type="Ensembl" id="ENSHHUT00000042518.1">
    <property type="protein sequence ID" value="ENSHHUP00000040941.1"/>
    <property type="gene ID" value="ENSHHUG00000025309.1"/>
</dbReference>
<reference evidence="2" key="1">
    <citation type="submission" date="2018-06" db="EMBL/GenBank/DDBJ databases">
        <title>Genome assembly of Danube salmon.</title>
        <authorList>
            <person name="Macqueen D.J."/>
            <person name="Gundappa M.K."/>
        </authorList>
    </citation>
    <scope>NUCLEOTIDE SEQUENCE [LARGE SCALE GENOMIC DNA]</scope>
</reference>
<organism evidence="1 2">
    <name type="scientific">Hucho hucho</name>
    <name type="common">huchen</name>
    <dbReference type="NCBI Taxonomy" id="62062"/>
    <lineage>
        <taxon>Eukaryota</taxon>
        <taxon>Metazoa</taxon>
        <taxon>Chordata</taxon>
        <taxon>Craniata</taxon>
        <taxon>Vertebrata</taxon>
        <taxon>Euteleostomi</taxon>
        <taxon>Actinopterygii</taxon>
        <taxon>Neopterygii</taxon>
        <taxon>Teleostei</taxon>
        <taxon>Protacanthopterygii</taxon>
        <taxon>Salmoniformes</taxon>
        <taxon>Salmonidae</taxon>
        <taxon>Salmoninae</taxon>
        <taxon>Hucho</taxon>
    </lineage>
</organism>
<reference evidence="1" key="2">
    <citation type="submission" date="2025-08" db="UniProtKB">
        <authorList>
            <consortium name="Ensembl"/>
        </authorList>
    </citation>
    <scope>IDENTIFICATION</scope>
</reference>
<proteinExistence type="predicted"/>
<protein>
    <submittedName>
        <fullName evidence="1">Uncharacterized protein</fullName>
    </submittedName>
</protein>
<keyword evidence="2" id="KW-1185">Reference proteome</keyword>
<evidence type="ECO:0000313" key="2">
    <source>
        <dbReference type="Proteomes" id="UP000314982"/>
    </source>
</evidence>
<accession>A0A4W5MPR8</accession>
<dbReference type="AlphaFoldDB" id="A0A4W5MPR8"/>
<reference evidence="1" key="3">
    <citation type="submission" date="2025-09" db="UniProtKB">
        <authorList>
            <consortium name="Ensembl"/>
        </authorList>
    </citation>
    <scope>IDENTIFICATION</scope>
</reference>
<dbReference type="GeneTree" id="ENSGT01150000287340"/>
<dbReference type="STRING" id="62062.ENSHHUP00000040941"/>
<dbReference type="Proteomes" id="UP000314982">
    <property type="component" value="Unassembled WGS sequence"/>
</dbReference>
<evidence type="ECO:0000313" key="1">
    <source>
        <dbReference type="Ensembl" id="ENSHHUP00000040941.1"/>
    </source>
</evidence>